<accession>A0AAW1Q1C9</accession>
<feature type="transmembrane region" description="Helical" evidence="2">
    <location>
        <begin position="162"/>
        <end position="185"/>
    </location>
</feature>
<keyword evidence="2" id="KW-0812">Transmembrane</keyword>
<reference evidence="3 4" key="1">
    <citation type="journal article" date="2024" name="Nat. Commun.">
        <title>Phylogenomics reveals the evolutionary origins of lichenization in chlorophyte algae.</title>
        <authorList>
            <person name="Puginier C."/>
            <person name="Libourel C."/>
            <person name="Otte J."/>
            <person name="Skaloud P."/>
            <person name="Haon M."/>
            <person name="Grisel S."/>
            <person name="Petersen M."/>
            <person name="Berrin J.G."/>
            <person name="Delaux P.M."/>
            <person name="Dal Grande F."/>
            <person name="Keller J."/>
        </authorList>
    </citation>
    <scope>NUCLEOTIDE SEQUENCE [LARGE SCALE GENOMIC DNA]</scope>
    <source>
        <strain evidence="3 4">SAG 2043</strain>
    </source>
</reference>
<feature type="transmembrane region" description="Helical" evidence="2">
    <location>
        <begin position="120"/>
        <end position="142"/>
    </location>
</feature>
<organism evidence="3 4">
    <name type="scientific">[Myrmecia] bisecta</name>
    <dbReference type="NCBI Taxonomy" id="41462"/>
    <lineage>
        <taxon>Eukaryota</taxon>
        <taxon>Viridiplantae</taxon>
        <taxon>Chlorophyta</taxon>
        <taxon>core chlorophytes</taxon>
        <taxon>Trebouxiophyceae</taxon>
        <taxon>Trebouxiales</taxon>
        <taxon>Trebouxiaceae</taxon>
        <taxon>Myrmecia</taxon>
    </lineage>
</organism>
<evidence type="ECO:0000256" key="1">
    <source>
        <dbReference type="SAM" id="MobiDB-lite"/>
    </source>
</evidence>
<proteinExistence type="predicted"/>
<protein>
    <submittedName>
        <fullName evidence="3">Uncharacterized protein</fullName>
    </submittedName>
</protein>
<evidence type="ECO:0000313" key="4">
    <source>
        <dbReference type="Proteomes" id="UP001489004"/>
    </source>
</evidence>
<feature type="transmembrane region" description="Helical" evidence="2">
    <location>
        <begin position="251"/>
        <end position="271"/>
    </location>
</feature>
<feature type="transmembrane region" description="Helical" evidence="2">
    <location>
        <begin position="76"/>
        <end position="99"/>
    </location>
</feature>
<feature type="region of interest" description="Disordered" evidence="1">
    <location>
        <begin position="272"/>
        <end position="297"/>
    </location>
</feature>
<sequence length="297" mass="32452">MDPEQVAYHVVGSSEAAAIVVSGVFFVFMVLAVVNLKVTKFRYYVVVVIAASFRVVGFAARAAYLSHYRPALAGDYLAFTNAGFGANLAVLCLVLLTWCKHADMQVFRPLERQLYPWISGLLILPILAFGPVCGIIAAGLIYGAITPGALASGERLRRAASWGLLCVLIVFSTLITRVTARVLLYKAAAASDSKHGREQPQTMQRMRLVAVLFTCTVLLDLRACIAVAALYHPRFVADEHLYYPLIVLPELLVLFILTVPTLMAQVALVYPPDPQEGRSRRTKGDADRAEKGDELPS</sequence>
<comment type="caution">
    <text evidence="3">The sequence shown here is derived from an EMBL/GenBank/DDBJ whole genome shotgun (WGS) entry which is preliminary data.</text>
</comment>
<feature type="transmembrane region" description="Helical" evidence="2">
    <location>
        <begin position="16"/>
        <end position="36"/>
    </location>
</feature>
<keyword evidence="2" id="KW-1133">Transmembrane helix</keyword>
<feature type="compositionally biased region" description="Basic and acidic residues" evidence="1">
    <location>
        <begin position="275"/>
        <end position="297"/>
    </location>
</feature>
<feature type="transmembrane region" description="Helical" evidence="2">
    <location>
        <begin position="43"/>
        <end position="64"/>
    </location>
</feature>
<dbReference type="Proteomes" id="UP001489004">
    <property type="component" value="Unassembled WGS sequence"/>
</dbReference>
<name>A0AAW1Q1C9_9CHLO</name>
<feature type="transmembrane region" description="Helical" evidence="2">
    <location>
        <begin position="206"/>
        <end position="231"/>
    </location>
</feature>
<keyword evidence="4" id="KW-1185">Reference proteome</keyword>
<keyword evidence="2" id="KW-0472">Membrane</keyword>
<dbReference type="EMBL" id="JALJOR010000007">
    <property type="protein sequence ID" value="KAK9814505.1"/>
    <property type="molecule type" value="Genomic_DNA"/>
</dbReference>
<evidence type="ECO:0000256" key="2">
    <source>
        <dbReference type="SAM" id="Phobius"/>
    </source>
</evidence>
<dbReference type="AlphaFoldDB" id="A0AAW1Q1C9"/>
<evidence type="ECO:0000313" key="3">
    <source>
        <dbReference type="EMBL" id="KAK9814505.1"/>
    </source>
</evidence>
<gene>
    <name evidence="3" type="ORF">WJX72_006939</name>
</gene>